<keyword evidence="2" id="KW-0719">Serine esterase</keyword>
<evidence type="ECO:0000259" key="4">
    <source>
        <dbReference type="Pfam" id="PF00135"/>
    </source>
</evidence>
<dbReference type="InterPro" id="IPR029058">
    <property type="entry name" value="AB_hydrolase_fold"/>
</dbReference>
<keyword evidence="3" id="KW-0378">Hydrolase</keyword>
<organism evidence="5 6">
    <name type="scientific">Stichopus japonicus</name>
    <name type="common">Sea cucumber</name>
    <dbReference type="NCBI Taxonomy" id="307972"/>
    <lineage>
        <taxon>Eukaryota</taxon>
        <taxon>Metazoa</taxon>
        <taxon>Echinodermata</taxon>
        <taxon>Eleutherozoa</taxon>
        <taxon>Echinozoa</taxon>
        <taxon>Holothuroidea</taxon>
        <taxon>Aspidochirotacea</taxon>
        <taxon>Aspidochirotida</taxon>
        <taxon>Stichopodidae</taxon>
        <taxon>Apostichopus</taxon>
    </lineage>
</organism>
<dbReference type="EMBL" id="MRZV01000469">
    <property type="protein sequence ID" value="PIK49377.1"/>
    <property type="molecule type" value="Genomic_DNA"/>
</dbReference>
<comment type="similarity">
    <text evidence="1">Belongs to the type-B carboxylesterase/lipase family.</text>
</comment>
<dbReference type="PANTHER" id="PTHR43918">
    <property type="entry name" value="ACETYLCHOLINESTERASE"/>
    <property type="match status" value="1"/>
</dbReference>
<evidence type="ECO:0000256" key="2">
    <source>
        <dbReference type="ARBA" id="ARBA00022487"/>
    </source>
</evidence>
<dbReference type="GO" id="GO:0006581">
    <property type="term" value="P:acetylcholine catabolic process"/>
    <property type="evidence" value="ECO:0007669"/>
    <property type="project" value="TreeGrafter"/>
</dbReference>
<dbReference type="OrthoDB" id="408631at2759"/>
<dbReference type="AlphaFoldDB" id="A0A2G8KN25"/>
<reference evidence="5 6" key="1">
    <citation type="journal article" date="2017" name="PLoS Biol.">
        <title>The sea cucumber genome provides insights into morphological evolution and visceral regeneration.</title>
        <authorList>
            <person name="Zhang X."/>
            <person name="Sun L."/>
            <person name="Yuan J."/>
            <person name="Sun Y."/>
            <person name="Gao Y."/>
            <person name="Zhang L."/>
            <person name="Li S."/>
            <person name="Dai H."/>
            <person name="Hamel J.F."/>
            <person name="Liu C."/>
            <person name="Yu Y."/>
            <person name="Liu S."/>
            <person name="Lin W."/>
            <person name="Guo K."/>
            <person name="Jin S."/>
            <person name="Xu P."/>
            <person name="Storey K.B."/>
            <person name="Huan P."/>
            <person name="Zhang T."/>
            <person name="Zhou Y."/>
            <person name="Zhang J."/>
            <person name="Lin C."/>
            <person name="Li X."/>
            <person name="Xing L."/>
            <person name="Huo D."/>
            <person name="Sun M."/>
            <person name="Wang L."/>
            <person name="Mercier A."/>
            <person name="Li F."/>
            <person name="Yang H."/>
            <person name="Xiang J."/>
        </authorList>
    </citation>
    <scope>NUCLEOTIDE SEQUENCE [LARGE SCALE GENOMIC DNA]</scope>
    <source>
        <strain evidence="5">Shaxun</strain>
        <tissue evidence="5">Muscle</tissue>
    </source>
</reference>
<dbReference type="GO" id="GO:0003990">
    <property type="term" value="F:acetylcholinesterase activity"/>
    <property type="evidence" value="ECO:0007669"/>
    <property type="project" value="TreeGrafter"/>
</dbReference>
<gene>
    <name evidence="5" type="ORF">BSL78_13767</name>
</gene>
<evidence type="ECO:0000313" key="6">
    <source>
        <dbReference type="Proteomes" id="UP000230750"/>
    </source>
</evidence>
<feature type="domain" description="Carboxylesterase type B" evidence="4">
    <location>
        <begin position="3"/>
        <end position="295"/>
    </location>
</feature>
<sequence>MSILQSGNTMSPWGQETEINNARSDAFLLGRAAGCGLLSSSRDLADCLRGIDAYRLTVAINAVLLQTTNNIPLGPVVDGDFFLSKSRSLLNMGQFKRCNVILGSTADDGTIVTARAYPSELLADVPVSDYETFTEKLAQFTYTYSNDVIVRAIQQQYVDWKERDDDSTNYFYDFVNVATDEAFLCPAEYMGRAYSKAGLSVYRALFNHKPEQSTWPDRLVKWRGVAHSEDNPFTFGRGFNPDRGHTFSSDEATLSLAMMEYYTNFAKTGNPNQNSDGDVVESEWEPFTLTEPYMKELKPKLGNLIGFRASYCAMHNNLIPDLITNTGT</sequence>
<dbReference type="Gene3D" id="3.40.50.1820">
    <property type="entry name" value="alpha/beta hydrolase"/>
    <property type="match status" value="1"/>
</dbReference>
<keyword evidence="6" id="KW-1185">Reference proteome</keyword>
<evidence type="ECO:0000256" key="3">
    <source>
        <dbReference type="ARBA" id="ARBA00022801"/>
    </source>
</evidence>
<dbReference type="GO" id="GO:0005886">
    <property type="term" value="C:plasma membrane"/>
    <property type="evidence" value="ECO:0007669"/>
    <property type="project" value="TreeGrafter"/>
</dbReference>
<dbReference type="InterPro" id="IPR050654">
    <property type="entry name" value="AChE-related_enzymes"/>
</dbReference>
<dbReference type="STRING" id="307972.A0A2G8KN25"/>
<dbReference type="Pfam" id="PF00135">
    <property type="entry name" value="COesterase"/>
    <property type="match status" value="1"/>
</dbReference>
<name>A0A2G8KN25_STIJA</name>
<comment type="caution">
    <text evidence="5">The sequence shown here is derived from an EMBL/GenBank/DDBJ whole genome shotgun (WGS) entry which is preliminary data.</text>
</comment>
<dbReference type="PANTHER" id="PTHR43918:SF4">
    <property type="entry name" value="CARBOXYLIC ESTER HYDROLASE"/>
    <property type="match status" value="1"/>
</dbReference>
<protein>
    <submittedName>
        <fullName evidence="5">Putative acetylcholinesterase</fullName>
    </submittedName>
</protein>
<dbReference type="SUPFAM" id="SSF53474">
    <property type="entry name" value="alpha/beta-Hydrolases"/>
    <property type="match status" value="1"/>
</dbReference>
<accession>A0A2G8KN25</accession>
<dbReference type="GO" id="GO:0019695">
    <property type="term" value="P:choline metabolic process"/>
    <property type="evidence" value="ECO:0007669"/>
    <property type="project" value="TreeGrafter"/>
</dbReference>
<dbReference type="Proteomes" id="UP000230750">
    <property type="component" value="Unassembled WGS sequence"/>
</dbReference>
<dbReference type="InterPro" id="IPR002018">
    <property type="entry name" value="CarbesteraseB"/>
</dbReference>
<evidence type="ECO:0000313" key="5">
    <source>
        <dbReference type="EMBL" id="PIK49377.1"/>
    </source>
</evidence>
<evidence type="ECO:0000256" key="1">
    <source>
        <dbReference type="ARBA" id="ARBA00005964"/>
    </source>
</evidence>
<dbReference type="GO" id="GO:0005615">
    <property type="term" value="C:extracellular space"/>
    <property type="evidence" value="ECO:0007669"/>
    <property type="project" value="TreeGrafter"/>
</dbReference>
<proteinExistence type="inferred from homology"/>